<proteinExistence type="predicted"/>
<name>A0A1I7ZPD4_9BILA</name>
<keyword evidence="1" id="KW-1185">Reference proteome</keyword>
<evidence type="ECO:0000313" key="1">
    <source>
        <dbReference type="Proteomes" id="UP000095287"/>
    </source>
</evidence>
<sequence length="177" mass="19944">MLLREKKATSSSMIEQMQKLKLESLKRPFRYQRVDCDLSNWATSSSDEIRKTKELDKYDADPFDARQPNNVTSQPLMISWTVYIPNNAWSVANNWETLQEIQLCGTFPCGSNQGSKLLGDTLVEYGPSISDKLEPLQINAWSVVNNWETLQEVQLCGTFPCGSSQGSKLLGDTVCII</sequence>
<dbReference type="WBParaSite" id="L893_g28301.t1">
    <property type="protein sequence ID" value="L893_g28301.t1"/>
    <property type="gene ID" value="L893_g28301"/>
</dbReference>
<reference evidence="2" key="1">
    <citation type="submission" date="2016-11" db="UniProtKB">
        <authorList>
            <consortium name="WormBaseParasite"/>
        </authorList>
    </citation>
    <scope>IDENTIFICATION</scope>
</reference>
<dbReference type="AlphaFoldDB" id="A0A1I7ZPD4"/>
<evidence type="ECO:0000313" key="2">
    <source>
        <dbReference type="WBParaSite" id="L893_g28301.t1"/>
    </source>
</evidence>
<protein>
    <submittedName>
        <fullName evidence="2">SCP domain-containing protein</fullName>
    </submittedName>
</protein>
<organism evidence="1 2">
    <name type="scientific">Steinernema glaseri</name>
    <dbReference type="NCBI Taxonomy" id="37863"/>
    <lineage>
        <taxon>Eukaryota</taxon>
        <taxon>Metazoa</taxon>
        <taxon>Ecdysozoa</taxon>
        <taxon>Nematoda</taxon>
        <taxon>Chromadorea</taxon>
        <taxon>Rhabditida</taxon>
        <taxon>Tylenchina</taxon>
        <taxon>Panagrolaimomorpha</taxon>
        <taxon>Strongyloidoidea</taxon>
        <taxon>Steinernematidae</taxon>
        <taxon>Steinernema</taxon>
    </lineage>
</organism>
<accession>A0A1I7ZPD4</accession>
<dbReference type="Proteomes" id="UP000095287">
    <property type="component" value="Unplaced"/>
</dbReference>